<dbReference type="EMBL" id="LZSF01000030">
    <property type="protein sequence ID" value="OBA91456.1"/>
    <property type="molecule type" value="Genomic_DNA"/>
</dbReference>
<dbReference type="AlphaFoldDB" id="A0A1A0N2C1"/>
<dbReference type="Proteomes" id="UP000093962">
    <property type="component" value="Unassembled WGS sequence"/>
</dbReference>
<reference evidence="2 3" key="1">
    <citation type="submission" date="2016-06" db="EMBL/GenBank/DDBJ databases">
        <authorList>
            <person name="Kjaerup R.B."/>
            <person name="Dalgaard T.S."/>
            <person name="Juul-Madsen H.R."/>
        </authorList>
    </citation>
    <scope>NUCLEOTIDE SEQUENCE [LARGE SCALE GENOMIC DNA]</scope>
    <source>
        <strain evidence="2 3">1199456.5</strain>
    </source>
</reference>
<dbReference type="Pfam" id="PF21075">
    <property type="entry name" value="GDH_ACT1"/>
    <property type="match status" value="1"/>
</dbReference>
<name>A0A1A0N2C1_MYCMU</name>
<gene>
    <name evidence="2" type="ORF">A5642_10225</name>
</gene>
<proteinExistence type="predicted"/>
<protein>
    <recommendedName>
        <fullName evidence="1">NAD-glutamate dehydrogenase N-terminal ACT1 domain-containing protein</fullName>
    </recommendedName>
</protein>
<dbReference type="GO" id="GO:0004069">
    <property type="term" value="F:L-aspartate:2-oxoglutarate aminotransferase activity"/>
    <property type="evidence" value="ECO:0007669"/>
    <property type="project" value="InterPro"/>
</dbReference>
<evidence type="ECO:0000313" key="2">
    <source>
        <dbReference type="EMBL" id="OBA91456.1"/>
    </source>
</evidence>
<organism evidence="2 3">
    <name type="scientific">Mycolicibacterium mucogenicum</name>
    <name type="common">Mycobacterium mucogenicum</name>
    <dbReference type="NCBI Taxonomy" id="56689"/>
    <lineage>
        <taxon>Bacteria</taxon>
        <taxon>Bacillati</taxon>
        <taxon>Actinomycetota</taxon>
        <taxon>Actinomycetes</taxon>
        <taxon>Mycobacteriales</taxon>
        <taxon>Mycobacteriaceae</taxon>
        <taxon>Mycolicibacterium</taxon>
    </lineage>
</organism>
<dbReference type="InterPro" id="IPR007780">
    <property type="entry name" value="NAD_Glu_DH_bac"/>
</dbReference>
<comment type="caution">
    <text evidence="2">The sequence shown here is derived from an EMBL/GenBank/DDBJ whole genome shotgun (WGS) entry which is preliminary data.</text>
</comment>
<dbReference type="PANTHER" id="PTHR43403:SF1">
    <property type="entry name" value="NAD-SPECIFIC GLUTAMATE DEHYDROGENASE"/>
    <property type="match status" value="1"/>
</dbReference>
<dbReference type="GO" id="GO:0006538">
    <property type="term" value="P:L-glutamate catabolic process"/>
    <property type="evidence" value="ECO:0007669"/>
    <property type="project" value="InterPro"/>
</dbReference>
<dbReference type="PANTHER" id="PTHR43403">
    <property type="entry name" value="NAD-SPECIFIC GLUTAMATE DEHYDROGENASE"/>
    <property type="match status" value="1"/>
</dbReference>
<sequence length="144" mass="15335">MDHVVAAGKPLRVNAVSESTVATLVAAYYARVPSADLAHRTPDELYWLAANHVRLAATRPLGGDAVEVTTPPAQDGPPSLRGGNTLITIVTDDVAMLFDSLIMELTAQQRGVHVALHPQISVLRDSVTGVMESVATQREASDDR</sequence>
<feature type="domain" description="NAD-glutamate dehydrogenase N-terminal ACT1" evidence="1">
    <location>
        <begin position="25"/>
        <end position="140"/>
    </location>
</feature>
<evidence type="ECO:0000313" key="3">
    <source>
        <dbReference type="Proteomes" id="UP000093962"/>
    </source>
</evidence>
<accession>A0A1A0N2C1</accession>
<evidence type="ECO:0000259" key="1">
    <source>
        <dbReference type="Pfam" id="PF21075"/>
    </source>
</evidence>
<dbReference type="InterPro" id="IPR024727">
    <property type="entry name" value="NAD_Glu_DH_N_ACT1"/>
</dbReference>
<dbReference type="GO" id="GO:0004352">
    <property type="term" value="F:glutamate dehydrogenase (NAD+) activity"/>
    <property type="evidence" value="ECO:0007669"/>
    <property type="project" value="InterPro"/>
</dbReference>